<dbReference type="PROSITE" id="PS00710">
    <property type="entry name" value="PGM_PMM"/>
    <property type="match status" value="1"/>
</dbReference>
<proteinExistence type="inferred from homology"/>
<organism evidence="13 14">
    <name type="scientific">Alkalibacillus filiformis</name>
    <dbReference type="NCBI Taxonomy" id="200990"/>
    <lineage>
        <taxon>Bacteria</taxon>
        <taxon>Bacillati</taxon>
        <taxon>Bacillota</taxon>
        <taxon>Bacilli</taxon>
        <taxon>Bacillales</taxon>
        <taxon>Bacillaceae</taxon>
        <taxon>Alkalibacillus</taxon>
    </lineage>
</organism>
<evidence type="ECO:0000256" key="2">
    <source>
        <dbReference type="ARBA" id="ARBA00022553"/>
    </source>
</evidence>
<evidence type="ECO:0000259" key="12">
    <source>
        <dbReference type="Pfam" id="PF02880"/>
    </source>
</evidence>
<evidence type="ECO:0000256" key="7">
    <source>
        <dbReference type="RuleBase" id="RU004326"/>
    </source>
</evidence>
<evidence type="ECO:0000256" key="8">
    <source>
        <dbReference type="RuleBase" id="RU004327"/>
    </source>
</evidence>
<keyword evidence="2 6" id="KW-0597">Phosphoprotein</keyword>
<dbReference type="InterPro" id="IPR005846">
    <property type="entry name" value="A-D-PHexomutase_a/b/a-III"/>
</dbReference>
<evidence type="ECO:0000256" key="6">
    <source>
        <dbReference type="HAMAP-Rule" id="MF_01554"/>
    </source>
</evidence>
<comment type="PTM">
    <text evidence="6">Activated by phosphorylation.</text>
</comment>
<dbReference type="InterPro" id="IPR016066">
    <property type="entry name" value="A-D-PHexomutase_CS"/>
</dbReference>
<dbReference type="PANTHER" id="PTHR42946:SF1">
    <property type="entry name" value="PHOSPHOGLUCOMUTASE (ALPHA-D-GLUCOSE-1,6-BISPHOSPHATE-DEPENDENT)"/>
    <property type="match status" value="1"/>
</dbReference>
<dbReference type="Gene3D" id="3.40.120.10">
    <property type="entry name" value="Alpha-D-Glucose-1,6-Bisphosphate, subunit A, domain 3"/>
    <property type="match status" value="3"/>
</dbReference>
<dbReference type="PANTHER" id="PTHR42946">
    <property type="entry name" value="PHOSPHOHEXOSE MUTASE"/>
    <property type="match status" value="1"/>
</dbReference>
<evidence type="ECO:0000256" key="1">
    <source>
        <dbReference type="ARBA" id="ARBA00010231"/>
    </source>
</evidence>
<feature type="modified residue" description="Phosphoserine" evidence="6">
    <location>
        <position position="101"/>
    </location>
</feature>
<dbReference type="EC" id="5.4.2.10" evidence="6 8"/>
<comment type="catalytic activity">
    <reaction evidence="6 8">
        <text>alpha-D-glucosamine 1-phosphate = D-glucosamine 6-phosphate</text>
        <dbReference type="Rhea" id="RHEA:23424"/>
        <dbReference type="ChEBI" id="CHEBI:58516"/>
        <dbReference type="ChEBI" id="CHEBI:58725"/>
        <dbReference type="EC" id="5.4.2.10"/>
    </reaction>
</comment>
<dbReference type="Pfam" id="PF02880">
    <property type="entry name" value="PGM_PMM_III"/>
    <property type="match status" value="1"/>
</dbReference>
<dbReference type="Pfam" id="PF02879">
    <property type="entry name" value="PGM_PMM_II"/>
    <property type="match status" value="1"/>
</dbReference>
<feature type="binding site" evidence="6">
    <location>
        <position position="245"/>
    </location>
    <ligand>
        <name>Mg(2+)</name>
        <dbReference type="ChEBI" id="CHEBI:18420"/>
    </ligand>
</feature>
<comment type="caution">
    <text evidence="13">The sequence shown here is derived from an EMBL/GenBank/DDBJ whole genome shotgun (WGS) entry which is preliminary data.</text>
</comment>
<dbReference type="EMBL" id="JAUSUP010000006">
    <property type="protein sequence ID" value="MDQ0352296.1"/>
    <property type="molecule type" value="Genomic_DNA"/>
</dbReference>
<feature type="binding site" evidence="6">
    <location>
        <position position="243"/>
    </location>
    <ligand>
        <name>Mg(2+)</name>
        <dbReference type="ChEBI" id="CHEBI:18420"/>
    </ligand>
</feature>
<dbReference type="NCBIfam" id="TIGR01455">
    <property type="entry name" value="glmM"/>
    <property type="match status" value="1"/>
</dbReference>
<feature type="domain" description="Alpha-D-phosphohexomutase alpha/beta/alpha" evidence="12">
    <location>
        <begin position="258"/>
        <end position="370"/>
    </location>
</feature>
<dbReference type="HAMAP" id="MF_01554_B">
    <property type="entry name" value="GlmM_B"/>
    <property type="match status" value="1"/>
</dbReference>
<dbReference type="InterPro" id="IPR005841">
    <property type="entry name" value="Alpha-D-phosphohexomutase_SF"/>
</dbReference>
<keyword evidence="5 6" id="KW-0413">Isomerase</keyword>
<evidence type="ECO:0000256" key="3">
    <source>
        <dbReference type="ARBA" id="ARBA00022723"/>
    </source>
</evidence>
<dbReference type="Proteomes" id="UP001236723">
    <property type="component" value="Unassembled WGS sequence"/>
</dbReference>
<reference evidence="13 14" key="1">
    <citation type="submission" date="2023-07" db="EMBL/GenBank/DDBJ databases">
        <title>Genomic Encyclopedia of Type Strains, Phase IV (KMG-IV): sequencing the most valuable type-strain genomes for metagenomic binning, comparative biology and taxonomic classification.</title>
        <authorList>
            <person name="Goeker M."/>
        </authorList>
    </citation>
    <scope>NUCLEOTIDE SEQUENCE [LARGE SCALE GENOMIC DNA]</scope>
    <source>
        <strain evidence="13 14">DSM 15448</strain>
    </source>
</reference>
<comment type="function">
    <text evidence="6 8">Catalyzes the conversion of glucosamine-6-phosphate to glucosamine-1-phosphate.</text>
</comment>
<keyword evidence="14" id="KW-1185">Reference proteome</keyword>
<feature type="binding site" description="via phosphate group" evidence="6">
    <location>
        <position position="101"/>
    </location>
    <ligand>
        <name>Mg(2+)</name>
        <dbReference type="ChEBI" id="CHEBI:18420"/>
    </ligand>
</feature>
<dbReference type="PRINTS" id="PR00509">
    <property type="entry name" value="PGMPMM"/>
</dbReference>
<dbReference type="InterPro" id="IPR005844">
    <property type="entry name" value="A-D-PHexomutase_a/b/a-I"/>
</dbReference>
<evidence type="ECO:0000313" key="13">
    <source>
        <dbReference type="EMBL" id="MDQ0352296.1"/>
    </source>
</evidence>
<keyword evidence="3 6" id="KW-0479">Metal-binding</keyword>
<sequence>MGKYFGTDGVRGVANTELTPELAFKLGRYGAYSLTKDATEKAKLLVGRDTRISSEMLEGALVAGILSVGVDVMRLGVISTPGVAYLTKASGAQAGVMISASHNPVEDNGIKFFGESGFKLNDEQEHEIENLLDAETDDLPRPIGTNVGQSMNYFEAGQKYLQHLKQTVDTDFEGMKIVIDCAHGATSSLASHLFADLEADLVSIGSSPDGTNINDGYGSTSPDNLRQAVIEQGADIGLAFDGDGDRLIAVDEKGNVIDGDKIMYICGKFLKQQGRLKKDTVVTTVMSNIGLYRKFDELGIDTVKTSVGDRYVMEEMLANDFNLGGEQSGHIIFLDYITTGDGMLSALQLLNAMHETKKPLSELAEEMQKFPQVLQNVRVVNKHEVHLDQTVQESIDRVESELDGKGRVLVRPSGTEPVVRVMVEAPTKDDCENYVAQVSKVIEETYGLKDA</sequence>
<dbReference type="InterPro" id="IPR006352">
    <property type="entry name" value="GlmM_bact"/>
</dbReference>
<evidence type="ECO:0000259" key="9">
    <source>
        <dbReference type="Pfam" id="PF00408"/>
    </source>
</evidence>
<dbReference type="NCBIfam" id="NF008139">
    <property type="entry name" value="PRK10887.1"/>
    <property type="match status" value="1"/>
</dbReference>
<keyword evidence="4 6" id="KW-0460">Magnesium</keyword>
<evidence type="ECO:0000259" key="11">
    <source>
        <dbReference type="Pfam" id="PF02879"/>
    </source>
</evidence>
<dbReference type="SUPFAM" id="SSF55957">
    <property type="entry name" value="Phosphoglucomutase, C-terminal domain"/>
    <property type="match status" value="1"/>
</dbReference>
<dbReference type="InterPro" id="IPR016055">
    <property type="entry name" value="A-D-PHexomutase_a/b/a-I/II/III"/>
</dbReference>
<evidence type="ECO:0000256" key="5">
    <source>
        <dbReference type="ARBA" id="ARBA00023235"/>
    </source>
</evidence>
<evidence type="ECO:0000313" key="14">
    <source>
        <dbReference type="Proteomes" id="UP001236723"/>
    </source>
</evidence>
<dbReference type="InterPro" id="IPR005843">
    <property type="entry name" value="A-D-PHexomutase_C"/>
</dbReference>
<dbReference type="Gene3D" id="3.30.310.50">
    <property type="entry name" value="Alpha-D-phosphohexomutase, C-terminal domain"/>
    <property type="match status" value="1"/>
</dbReference>
<feature type="binding site" evidence="6">
    <location>
        <position position="241"/>
    </location>
    <ligand>
        <name>Mg(2+)</name>
        <dbReference type="ChEBI" id="CHEBI:18420"/>
    </ligand>
</feature>
<dbReference type="InterPro" id="IPR050060">
    <property type="entry name" value="Phosphoglucosamine_mutase"/>
</dbReference>
<protein>
    <recommendedName>
        <fullName evidence="6 8">Phosphoglucosamine mutase</fullName>
        <ecNumber evidence="6 8">5.4.2.10</ecNumber>
    </recommendedName>
</protein>
<dbReference type="GO" id="GO:0008966">
    <property type="term" value="F:phosphoglucosamine mutase activity"/>
    <property type="evidence" value="ECO:0007669"/>
    <property type="project" value="UniProtKB-EC"/>
</dbReference>
<dbReference type="CDD" id="cd05802">
    <property type="entry name" value="GlmM"/>
    <property type="match status" value="1"/>
</dbReference>
<accession>A0ABU0DV11</accession>
<comment type="cofactor">
    <cofactor evidence="6">
        <name>Mg(2+)</name>
        <dbReference type="ChEBI" id="CHEBI:18420"/>
    </cofactor>
    <text evidence="6">Binds 1 Mg(2+) ion per subunit.</text>
</comment>
<feature type="domain" description="Alpha-D-phosphohexomutase C-terminal" evidence="9">
    <location>
        <begin position="375"/>
        <end position="439"/>
    </location>
</feature>
<dbReference type="InterPro" id="IPR036900">
    <property type="entry name" value="A-D-PHexomutase_C_sf"/>
</dbReference>
<name>A0ABU0DV11_9BACI</name>
<dbReference type="Pfam" id="PF02878">
    <property type="entry name" value="PGM_PMM_I"/>
    <property type="match status" value="1"/>
</dbReference>
<evidence type="ECO:0000256" key="4">
    <source>
        <dbReference type="ARBA" id="ARBA00022842"/>
    </source>
</evidence>
<gene>
    <name evidence="6" type="primary">glmM</name>
    <name evidence="13" type="ORF">J2R98_002130</name>
</gene>
<feature type="active site" description="Phosphoserine intermediate" evidence="6">
    <location>
        <position position="101"/>
    </location>
</feature>
<feature type="domain" description="Alpha-D-phosphohexomutase alpha/beta/alpha" evidence="10">
    <location>
        <begin position="3"/>
        <end position="136"/>
    </location>
</feature>
<dbReference type="RefSeq" id="WP_307068751.1">
    <property type="nucleotide sequence ID" value="NZ_JAUSUP010000006.1"/>
</dbReference>
<dbReference type="InterPro" id="IPR005845">
    <property type="entry name" value="A-D-PHexomutase_a/b/a-II"/>
</dbReference>
<dbReference type="Pfam" id="PF00408">
    <property type="entry name" value="PGM_PMM_IV"/>
    <property type="match status" value="1"/>
</dbReference>
<dbReference type="SUPFAM" id="SSF53738">
    <property type="entry name" value="Phosphoglucomutase, first 3 domains"/>
    <property type="match status" value="3"/>
</dbReference>
<comment type="similarity">
    <text evidence="1 6 7">Belongs to the phosphohexose mutase family.</text>
</comment>
<feature type="domain" description="Alpha-D-phosphohexomutase alpha/beta/alpha" evidence="11">
    <location>
        <begin position="159"/>
        <end position="254"/>
    </location>
</feature>
<evidence type="ECO:0000259" key="10">
    <source>
        <dbReference type="Pfam" id="PF02878"/>
    </source>
</evidence>